<feature type="chain" id="PRO_5029605894" evidence="1">
    <location>
        <begin position="24"/>
        <end position="170"/>
    </location>
</feature>
<evidence type="ECO:0000256" key="1">
    <source>
        <dbReference type="SAM" id="SignalP"/>
    </source>
</evidence>
<sequence length="170" mass="19286">MTQYSSLLRLHLVQMVFLALCSAYPYVLNSDYELTDVAERPFGGLTKRAFDRIESNDFGLFKRSAAKRAFDRIEMADFGFRRKRAFDRVGRTEFGFEGVLRKRAADRLADIGFRNKRGLDQLDGTDLGLMFDPVRPAREELIDRLAYTIAAMGHATPVAISAVPLVDDQK</sequence>
<keyword evidence="1" id="KW-0732">Signal</keyword>
<reference evidence="3" key="1">
    <citation type="submission" date="2020-12" db="UniProtKB">
        <authorList>
            <consortium name="WormBaseParasite"/>
        </authorList>
    </citation>
    <scope>IDENTIFICATION</scope>
    <source>
        <strain evidence="3">MHco3</strain>
    </source>
</reference>
<proteinExistence type="predicted"/>
<name>A0A7I4XV77_HAECO</name>
<protein>
    <submittedName>
        <fullName evidence="3">Orcokinin peptides type B</fullName>
    </submittedName>
</protein>
<accession>A0A7I4XV77</accession>
<dbReference type="OrthoDB" id="5850233at2759"/>
<feature type="signal peptide" evidence="1">
    <location>
        <begin position="1"/>
        <end position="23"/>
    </location>
</feature>
<dbReference type="AlphaFoldDB" id="A0A7I4XV77"/>
<dbReference type="WBParaSite" id="HCON_00010710-00001">
    <property type="protein sequence ID" value="HCON_00010710-00001"/>
    <property type="gene ID" value="HCON_00010710"/>
</dbReference>
<evidence type="ECO:0000313" key="2">
    <source>
        <dbReference type="Proteomes" id="UP000025227"/>
    </source>
</evidence>
<evidence type="ECO:0000313" key="3">
    <source>
        <dbReference type="WBParaSite" id="HCON_00010710-00001"/>
    </source>
</evidence>
<dbReference type="Proteomes" id="UP000025227">
    <property type="component" value="Unplaced"/>
</dbReference>
<keyword evidence="2" id="KW-1185">Reference proteome</keyword>
<organism evidence="2 3">
    <name type="scientific">Haemonchus contortus</name>
    <name type="common">Barber pole worm</name>
    <dbReference type="NCBI Taxonomy" id="6289"/>
    <lineage>
        <taxon>Eukaryota</taxon>
        <taxon>Metazoa</taxon>
        <taxon>Ecdysozoa</taxon>
        <taxon>Nematoda</taxon>
        <taxon>Chromadorea</taxon>
        <taxon>Rhabditida</taxon>
        <taxon>Rhabditina</taxon>
        <taxon>Rhabditomorpha</taxon>
        <taxon>Strongyloidea</taxon>
        <taxon>Trichostrongylidae</taxon>
        <taxon>Haemonchus</taxon>
    </lineage>
</organism>